<evidence type="ECO:0000313" key="13">
    <source>
        <dbReference type="EMBL" id="KLN60638.1"/>
    </source>
</evidence>
<keyword evidence="6 12" id="KW-1003">Cell membrane</keyword>
<keyword evidence="8 12" id="KW-0812">Transmembrane</keyword>
<name>A0A0H2ME37_9PROT</name>
<dbReference type="RefSeq" id="WP_047763854.1">
    <property type="nucleotide sequence ID" value="NZ_LAQL01000006.1"/>
</dbReference>
<feature type="transmembrane region" description="Helical" evidence="12">
    <location>
        <begin position="15"/>
        <end position="36"/>
    </location>
</feature>
<evidence type="ECO:0000256" key="2">
    <source>
        <dbReference type="ARBA" id="ARBA00004377"/>
    </source>
</evidence>
<gene>
    <name evidence="13" type="ORF">WH96_09005</name>
</gene>
<evidence type="ECO:0000256" key="3">
    <source>
        <dbReference type="ARBA" id="ARBA00008741"/>
    </source>
</evidence>
<dbReference type="OrthoDB" id="9815607at2"/>
<evidence type="ECO:0000256" key="9">
    <source>
        <dbReference type="ARBA" id="ARBA00022748"/>
    </source>
</evidence>
<evidence type="ECO:0000256" key="12">
    <source>
        <dbReference type="RuleBase" id="RU363101"/>
    </source>
</evidence>
<dbReference type="GO" id="GO:0015886">
    <property type="term" value="P:heme transport"/>
    <property type="evidence" value="ECO:0007669"/>
    <property type="project" value="InterPro"/>
</dbReference>
<keyword evidence="11 12" id="KW-0472">Membrane</keyword>
<keyword evidence="14" id="KW-1185">Reference proteome</keyword>
<proteinExistence type="inferred from homology"/>
<evidence type="ECO:0000256" key="8">
    <source>
        <dbReference type="ARBA" id="ARBA00022692"/>
    </source>
</evidence>
<dbReference type="GO" id="GO:0017004">
    <property type="term" value="P:cytochrome complex assembly"/>
    <property type="evidence" value="ECO:0007669"/>
    <property type="project" value="UniProtKB-KW"/>
</dbReference>
<dbReference type="Proteomes" id="UP000035444">
    <property type="component" value="Unassembled WGS sequence"/>
</dbReference>
<comment type="subcellular location">
    <subcellularLocation>
        <location evidence="2 12">Cell inner membrane</location>
        <topology evidence="2 12">Single-pass membrane protein</topology>
    </subcellularLocation>
</comment>
<evidence type="ECO:0000256" key="7">
    <source>
        <dbReference type="ARBA" id="ARBA00022519"/>
    </source>
</evidence>
<dbReference type="AlphaFoldDB" id="A0A0H2ME37"/>
<keyword evidence="5 12" id="KW-0813">Transport</keyword>
<evidence type="ECO:0000256" key="11">
    <source>
        <dbReference type="ARBA" id="ARBA00023136"/>
    </source>
</evidence>
<dbReference type="PANTHER" id="PTHR37531">
    <property type="entry name" value="HEME EXPORTER PROTEIN D"/>
    <property type="match status" value="1"/>
</dbReference>
<dbReference type="Pfam" id="PF04995">
    <property type="entry name" value="CcmD"/>
    <property type="match status" value="1"/>
</dbReference>
<dbReference type="EMBL" id="LAQL01000006">
    <property type="protein sequence ID" value="KLN60638.1"/>
    <property type="molecule type" value="Genomic_DNA"/>
</dbReference>
<dbReference type="GO" id="GO:1903607">
    <property type="term" value="P:cytochrome c biosynthetic process"/>
    <property type="evidence" value="ECO:0007669"/>
    <property type="project" value="TreeGrafter"/>
</dbReference>
<dbReference type="NCBIfam" id="TIGR03141">
    <property type="entry name" value="cytochro_ccmD"/>
    <property type="match status" value="1"/>
</dbReference>
<dbReference type="STRING" id="1489064.WH96_09005"/>
<keyword evidence="9 12" id="KW-0201">Cytochrome c-type biogenesis</keyword>
<evidence type="ECO:0000256" key="4">
    <source>
        <dbReference type="ARBA" id="ARBA00016461"/>
    </source>
</evidence>
<evidence type="ECO:0000256" key="6">
    <source>
        <dbReference type="ARBA" id="ARBA00022475"/>
    </source>
</evidence>
<dbReference type="InterPro" id="IPR007078">
    <property type="entry name" value="Haem_export_protD_CcmD"/>
</dbReference>
<comment type="caution">
    <text evidence="13">The sequence shown here is derived from an EMBL/GenBank/DDBJ whole genome shotgun (WGS) entry which is preliminary data.</text>
</comment>
<dbReference type="PANTHER" id="PTHR37531:SF1">
    <property type="entry name" value="HEME EXPORTER PROTEIN D"/>
    <property type="match status" value="1"/>
</dbReference>
<evidence type="ECO:0000256" key="10">
    <source>
        <dbReference type="ARBA" id="ARBA00022989"/>
    </source>
</evidence>
<evidence type="ECO:0000313" key="14">
    <source>
        <dbReference type="Proteomes" id="UP000035444"/>
    </source>
</evidence>
<keyword evidence="10 12" id="KW-1133">Transmembrane helix</keyword>
<dbReference type="InterPro" id="IPR052075">
    <property type="entry name" value="Heme_exporter_D"/>
</dbReference>
<comment type="similarity">
    <text evidence="3 12">Belongs to the CcmD/CycX/HelD family.</text>
</comment>
<evidence type="ECO:0000256" key="1">
    <source>
        <dbReference type="ARBA" id="ARBA00002442"/>
    </source>
</evidence>
<evidence type="ECO:0000256" key="5">
    <source>
        <dbReference type="ARBA" id="ARBA00022448"/>
    </source>
</evidence>
<sequence length="68" mass="7750">MEQITNFLSMGNYGAYIWTAYVLTAAVMLGLLVTTLQRLRKNKAELEEFQNIQDSTKQSGHKEETARP</sequence>
<organism evidence="13 14">
    <name type="scientific">Kiloniella spongiae</name>
    <dbReference type="NCBI Taxonomy" id="1489064"/>
    <lineage>
        <taxon>Bacteria</taxon>
        <taxon>Pseudomonadati</taxon>
        <taxon>Pseudomonadota</taxon>
        <taxon>Alphaproteobacteria</taxon>
        <taxon>Rhodospirillales</taxon>
        <taxon>Kiloniellaceae</taxon>
        <taxon>Kiloniella</taxon>
    </lineage>
</organism>
<dbReference type="GO" id="GO:0005886">
    <property type="term" value="C:plasma membrane"/>
    <property type="evidence" value="ECO:0007669"/>
    <property type="project" value="UniProtKB-SubCell"/>
</dbReference>
<comment type="function">
    <text evidence="1 12">Required for the export of heme to the periplasm for the biogenesis of c-type cytochromes.</text>
</comment>
<protein>
    <recommendedName>
        <fullName evidence="4 12">Heme exporter protein D</fullName>
    </recommendedName>
</protein>
<keyword evidence="7 12" id="KW-0997">Cell inner membrane</keyword>
<accession>A0A0H2ME37</accession>
<reference evidence="13 14" key="1">
    <citation type="submission" date="2015-03" db="EMBL/GenBank/DDBJ databases">
        <title>Genome Sequence of Kiloniella spongiae MEBiC09566, isolated from a marine sponge.</title>
        <authorList>
            <person name="Shao Z."/>
            <person name="Wang L."/>
            <person name="Li X."/>
        </authorList>
    </citation>
    <scope>NUCLEOTIDE SEQUENCE [LARGE SCALE GENOMIC DNA]</scope>
    <source>
        <strain evidence="13 14">MEBiC09566</strain>
    </source>
</reference>